<dbReference type="Pfam" id="PF02219">
    <property type="entry name" value="MTHFR"/>
    <property type="match status" value="1"/>
</dbReference>
<sequence>MSSTTYSRDETVAAITDFYKFYIRLPYIDRNALVLAPEDGGWPDIDATELRNCGKSDEVIELLRHLPYIEHPSFRGGWTIDLGSDCIQYHKGACYNNSPDLIKSLPGHVIPIADPTDRDGCYLLLDTQSGKITRYNIMANNIEGNWDAYERLDDNDKWRAFPTAPVGQFFGRWKKLYEKLVWMVAPPVDDSHGDGGTYFTRADNAVEENKLLEAGDDDDVEIEDEFTKACSNAEVYEIYKRNGWPESAFDREGHSDQSHPEHQHATYDLLSLIEKVEAGADFLMTQLFYDIYAYQGYERMIRQHESSELPNP</sequence>
<accession>A0A9P8FWG7</accession>
<evidence type="ECO:0000313" key="8">
    <source>
        <dbReference type="Proteomes" id="UP000729357"/>
    </source>
</evidence>
<keyword evidence="8" id="KW-1185">Reference proteome</keyword>
<comment type="pathway">
    <text evidence="2 6">One-carbon metabolism; tetrahydrofolate interconversion.</text>
</comment>
<dbReference type="Proteomes" id="UP000729357">
    <property type="component" value="Unassembled WGS sequence"/>
</dbReference>
<feature type="non-terminal residue" evidence="7">
    <location>
        <position position="312"/>
    </location>
</feature>
<evidence type="ECO:0000256" key="4">
    <source>
        <dbReference type="ARBA" id="ARBA00022827"/>
    </source>
</evidence>
<dbReference type="SUPFAM" id="SSF51730">
    <property type="entry name" value="FAD-linked oxidoreductase"/>
    <property type="match status" value="1"/>
</dbReference>
<protein>
    <submittedName>
        <fullName evidence="7">Uncharacterized protein</fullName>
    </submittedName>
</protein>
<dbReference type="InterPro" id="IPR003171">
    <property type="entry name" value="Mehydrof_redctse-like"/>
</dbReference>
<reference evidence="7" key="2">
    <citation type="submission" date="2021-08" db="EMBL/GenBank/DDBJ databases">
        <authorList>
            <person name="Gostincar C."/>
            <person name="Sun X."/>
            <person name="Song Z."/>
            <person name="Gunde-Cimerman N."/>
        </authorList>
    </citation>
    <scope>NUCLEOTIDE SEQUENCE</scope>
    <source>
        <strain evidence="7">EXF-9298</strain>
    </source>
</reference>
<evidence type="ECO:0000256" key="1">
    <source>
        <dbReference type="ARBA" id="ARBA00001974"/>
    </source>
</evidence>
<dbReference type="GO" id="GO:0006555">
    <property type="term" value="P:methionine metabolic process"/>
    <property type="evidence" value="ECO:0007669"/>
    <property type="project" value="InterPro"/>
</dbReference>
<dbReference type="Gene3D" id="3.20.20.220">
    <property type="match status" value="1"/>
</dbReference>
<evidence type="ECO:0000256" key="3">
    <source>
        <dbReference type="ARBA" id="ARBA00022630"/>
    </source>
</evidence>
<keyword evidence="3" id="KW-0285">Flavoprotein</keyword>
<evidence type="ECO:0000256" key="6">
    <source>
        <dbReference type="RuleBase" id="RU004254"/>
    </source>
</evidence>
<dbReference type="InterPro" id="IPR029041">
    <property type="entry name" value="FAD-linked_oxidoreductase-like"/>
</dbReference>
<comment type="caution">
    <text evidence="7">The sequence shown here is derived from an EMBL/GenBank/DDBJ whole genome shotgun (WGS) entry which is preliminary data.</text>
</comment>
<dbReference type="EMBL" id="JAHFXS010000404">
    <property type="protein sequence ID" value="KAG9985318.1"/>
    <property type="molecule type" value="Genomic_DNA"/>
</dbReference>
<dbReference type="GO" id="GO:0004489">
    <property type="term" value="F:methylenetetrahydrofolate reductase [NAD(P)H] activity"/>
    <property type="evidence" value="ECO:0007669"/>
    <property type="project" value="InterPro"/>
</dbReference>
<keyword evidence="5" id="KW-0560">Oxidoreductase</keyword>
<name>A0A9P8FWG7_AURME</name>
<proteinExistence type="predicted"/>
<organism evidence="7 8">
    <name type="scientific">Aureobasidium melanogenum</name>
    <name type="common">Aureobasidium pullulans var. melanogenum</name>
    <dbReference type="NCBI Taxonomy" id="46634"/>
    <lineage>
        <taxon>Eukaryota</taxon>
        <taxon>Fungi</taxon>
        <taxon>Dikarya</taxon>
        <taxon>Ascomycota</taxon>
        <taxon>Pezizomycotina</taxon>
        <taxon>Dothideomycetes</taxon>
        <taxon>Dothideomycetidae</taxon>
        <taxon>Dothideales</taxon>
        <taxon>Saccotheciaceae</taxon>
        <taxon>Aureobasidium</taxon>
    </lineage>
</organism>
<evidence type="ECO:0000256" key="5">
    <source>
        <dbReference type="ARBA" id="ARBA00023002"/>
    </source>
</evidence>
<evidence type="ECO:0000313" key="7">
    <source>
        <dbReference type="EMBL" id="KAG9985318.1"/>
    </source>
</evidence>
<evidence type="ECO:0000256" key="2">
    <source>
        <dbReference type="ARBA" id="ARBA00004777"/>
    </source>
</evidence>
<keyword evidence="4" id="KW-0274">FAD</keyword>
<gene>
    <name evidence="7" type="ORF">KCU98_g4794</name>
</gene>
<reference evidence="7" key="1">
    <citation type="journal article" date="2021" name="J Fungi (Basel)">
        <title>Virulence traits and population genomics of the black yeast Aureobasidium melanogenum.</title>
        <authorList>
            <person name="Cernosa A."/>
            <person name="Sun X."/>
            <person name="Gostincar C."/>
            <person name="Fang C."/>
            <person name="Gunde-Cimerman N."/>
            <person name="Song Z."/>
        </authorList>
    </citation>
    <scope>NUCLEOTIDE SEQUENCE</scope>
    <source>
        <strain evidence="7">EXF-9298</strain>
    </source>
</reference>
<dbReference type="AlphaFoldDB" id="A0A9P8FWG7"/>
<comment type="cofactor">
    <cofactor evidence="1">
        <name>FAD</name>
        <dbReference type="ChEBI" id="CHEBI:57692"/>
    </cofactor>
</comment>